<reference evidence="1" key="1">
    <citation type="journal article" date="2021" name="New Phytol.">
        <title>Evolutionary innovations through gain and loss of genes in the ectomycorrhizal Boletales.</title>
        <authorList>
            <person name="Wu G."/>
            <person name="Miyauchi S."/>
            <person name="Morin E."/>
            <person name="Kuo A."/>
            <person name="Drula E."/>
            <person name="Varga T."/>
            <person name="Kohler A."/>
            <person name="Feng B."/>
            <person name="Cao Y."/>
            <person name="Lipzen A."/>
            <person name="Daum C."/>
            <person name="Hundley H."/>
            <person name="Pangilinan J."/>
            <person name="Johnson J."/>
            <person name="Barry K."/>
            <person name="LaButti K."/>
            <person name="Ng V."/>
            <person name="Ahrendt S."/>
            <person name="Min B."/>
            <person name="Choi I.G."/>
            <person name="Park H."/>
            <person name="Plett J.M."/>
            <person name="Magnuson J."/>
            <person name="Spatafora J.W."/>
            <person name="Nagy L.G."/>
            <person name="Henrissat B."/>
            <person name="Grigoriev I.V."/>
            <person name="Yang Z.L."/>
            <person name="Xu J."/>
            <person name="Martin F.M."/>
        </authorList>
    </citation>
    <scope>NUCLEOTIDE SEQUENCE</scope>
    <source>
        <strain evidence="1">KUC20120723A-06</strain>
    </source>
</reference>
<sequence>MDASEVKRTLRHLPRTTRALAEKAVHGSLEHLQRLASMAHELRPHCTTILPVFFVHIDPARIPEQITPEVVQDIMRAKWSLIGLAELLHEHLLEASTGGALCAYVASKWNLLYRWIPFFYHHFLADTPSAHSSEIHSLVSVTEALKVTLEPMIALCRTPTGGPALAHSTIAMHETLMQLWIIVGNLEERDITPQYGRPSNEILAQFRLSASTIVRLFFVPDVPHSKFIQAAGGPLIVVSTLLKYLRAVAAELKRARKSFDPDVVSAPHADACFTFVLSSSFSNCVRTAHWISRNDDFIQEALISRRSIHTVATCIAQLWPNLVRVLDHVSQKNMNEGRDELFHGYDYILFAILYADDPVAITCEALNSRLLESILQTVPLHYGLRLESFWQLDVELLSRIPTLLMFDRVLLAATKSLSRIAVQHIDVHARCDLALWNGWSHFRNTVAWYAAIKERVAERPTYGIACCGRECKVQEGDFELFRCSGCLLTKYCSKQCQRSDWKQRHRTLCSFLKKAVPRLAPLIFSRPNFH</sequence>
<accession>A0ACB8B882</accession>
<keyword evidence="2" id="KW-1185">Reference proteome</keyword>
<evidence type="ECO:0000313" key="1">
    <source>
        <dbReference type="EMBL" id="KAH7920987.1"/>
    </source>
</evidence>
<evidence type="ECO:0000313" key="2">
    <source>
        <dbReference type="Proteomes" id="UP000790709"/>
    </source>
</evidence>
<gene>
    <name evidence="1" type="ORF">BV22DRAFT_763185</name>
</gene>
<name>A0ACB8B882_9AGAM</name>
<dbReference type="Proteomes" id="UP000790709">
    <property type="component" value="Unassembled WGS sequence"/>
</dbReference>
<proteinExistence type="predicted"/>
<dbReference type="EMBL" id="MU266548">
    <property type="protein sequence ID" value="KAH7920987.1"/>
    <property type="molecule type" value="Genomic_DNA"/>
</dbReference>
<protein>
    <submittedName>
        <fullName evidence="1">Uncharacterized protein</fullName>
    </submittedName>
</protein>
<comment type="caution">
    <text evidence="1">The sequence shown here is derived from an EMBL/GenBank/DDBJ whole genome shotgun (WGS) entry which is preliminary data.</text>
</comment>
<organism evidence="1 2">
    <name type="scientific">Leucogyrophana mollusca</name>
    <dbReference type="NCBI Taxonomy" id="85980"/>
    <lineage>
        <taxon>Eukaryota</taxon>
        <taxon>Fungi</taxon>
        <taxon>Dikarya</taxon>
        <taxon>Basidiomycota</taxon>
        <taxon>Agaricomycotina</taxon>
        <taxon>Agaricomycetes</taxon>
        <taxon>Agaricomycetidae</taxon>
        <taxon>Boletales</taxon>
        <taxon>Boletales incertae sedis</taxon>
        <taxon>Leucogyrophana</taxon>
    </lineage>
</organism>